<proteinExistence type="predicted"/>
<gene>
    <name evidence="1" type="ORF">SAMN05192556_108119</name>
</gene>
<organism evidence="1 2">
    <name type="scientific">Halomonas caseinilytica</name>
    <dbReference type="NCBI Taxonomy" id="438744"/>
    <lineage>
        <taxon>Bacteria</taxon>
        <taxon>Pseudomonadati</taxon>
        <taxon>Pseudomonadota</taxon>
        <taxon>Gammaproteobacteria</taxon>
        <taxon>Oceanospirillales</taxon>
        <taxon>Halomonadaceae</taxon>
        <taxon>Halomonas</taxon>
    </lineage>
</organism>
<dbReference type="EMBL" id="FRAL01000008">
    <property type="protein sequence ID" value="SHL15450.1"/>
    <property type="molecule type" value="Genomic_DNA"/>
</dbReference>
<protein>
    <submittedName>
        <fullName evidence="1">Uncharacterized protein</fullName>
    </submittedName>
</protein>
<dbReference type="Proteomes" id="UP000184248">
    <property type="component" value="Unassembled WGS sequence"/>
</dbReference>
<dbReference type="AlphaFoldDB" id="A0A1M6YB36"/>
<keyword evidence="2" id="KW-1185">Reference proteome</keyword>
<accession>A0A1M6YB36</accession>
<reference evidence="2" key="1">
    <citation type="submission" date="2016-11" db="EMBL/GenBank/DDBJ databases">
        <authorList>
            <person name="Varghese N."/>
            <person name="Submissions S."/>
        </authorList>
    </citation>
    <scope>NUCLEOTIDE SEQUENCE [LARGE SCALE GENOMIC DNA]</scope>
    <source>
        <strain evidence="2">ALO Sharm</strain>
    </source>
</reference>
<name>A0A1M6YB36_9GAMM</name>
<evidence type="ECO:0000313" key="1">
    <source>
        <dbReference type="EMBL" id="SHL15450.1"/>
    </source>
</evidence>
<sequence>MALSNVLAGGLFDIGGKLIDRLFPDPEQKANRQ</sequence>
<evidence type="ECO:0000313" key="2">
    <source>
        <dbReference type="Proteomes" id="UP000184248"/>
    </source>
</evidence>